<reference evidence="3 4" key="1">
    <citation type="submission" date="2017-02" db="EMBL/GenBank/DDBJ databases">
        <title>Complete genome sequences of Mycobacterium kansasii strains isolated from rhesus macaques.</title>
        <authorList>
            <person name="Panda A."/>
            <person name="Nagaraj S."/>
            <person name="Zhao X."/>
            <person name="Tettelin H."/>
            <person name="Detolla L.J."/>
        </authorList>
    </citation>
    <scope>NUCLEOTIDE SEQUENCE [LARGE SCALE GENOMIC DNA]</scope>
    <source>
        <strain evidence="1 3">11-3469</strain>
        <strain evidence="2 4">11-3813</strain>
    </source>
</reference>
<proteinExistence type="predicted"/>
<organism evidence="2 4">
    <name type="scientific">Mycobacterium kansasii</name>
    <dbReference type="NCBI Taxonomy" id="1768"/>
    <lineage>
        <taxon>Bacteria</taxon>
        <taxon>Bacillati</taxon>
        <taxon>Actinomycetota</taxon>
        <taxon>Actinomycetes</taxon>
        <taxon>Mycobacteriales</taxon>
        <taxon>Mycobacteriaceae</taxon>
        <taxon>Mycobacterium</taxon>
    </lineage>
</organism>
<dbReference type="EMBL" id="MVBM01000003">
    <property type="protein sequence ID" value="OOK76202.1"/>
    <property type="molecule type" value="Genomic_DNA"/>
</dbReference>
<accession>A0A1V3XAL6</accession>
<protein>
    <submittedName>
        <fullName evidence="2">Uncharacterized protein</fullName>
    </submittedName>
</protein>
<dbReference type="EMBL" id="MVBN01000011">
    <property type="protein sequence ID" value="OOK65188.1"/>
    <property type="molecule type" value="Genomic_DNA"/>
</dbReference>
<evidence type="ECO:0000313" key="3">
    <source>
        <dbReference type="Proteomes" id="UP000188532"/>
    </source>
</evidence>
<dbReference type="AlphaFoldDB" id="A0A1V3XAL6"/>
<name>A0A1V3XAL6_MYCKA</name>
<evidence type="ECO:0000313" key="4">
    <source>
        <dbReference type="Proteomes" id="UP000189229"/>
    </source>
</evidence>
<comment type="caution">
    <text evidence="2">The sequence shown here is derived from an EMBL/GenBank/DDBJ whole genome shotgun (WGS) entry which is preliminary data.</text>
</comment>
<evidence type="ECO:0000313" key="2">
    <source>
        <dbReference type="EMBL" id="OOK76202.1"/>
    </source>
</evidence>
<gene>
    <name evidence="1" type="ORF">BZL29_7939</name>
    <name evidence="2" type="ORF">BZL30_3316</name>
</gene>
<dbReference type="Proteomes" id="UP000189229">
    <property type="component" value="Unassembled WGS sequence"/>
</dbReference>
<evidence type="ECO:0000313" key="1">
    <source>
        <dbReference type="EMBL" id="OOK65188.1"/>
    </source>
</evidence>
<sequence length="43" mass="4668">MEVKAVQLISVTSTSQIQKSVLEMPIPSVDVVPGKSRPIGRFD</sequence>
<dbReference type="Proteomes" id="UP000188532">
    <property type="component" value="Unassembled WGS sequence"/>
</dbReference>